<dbReference type="InParanoid" id="A0A6C2YQG0"/>
<evidence type="ECO:0000313" key="3">
    <source>
        <dbReference type="Proteomes" id="UP000464378"/>
    </source>
</evidence>
<dbReference type="KEGG" id="tim:GMBLW1_08380"/>
<protein>
    <recommendedName>
        <fullName evidence="1">DUF1980 domain-containing protein</fullName>
    </recommendedName>
</protein>
<name>A0A6C2YQG0_9BACT</name>
<reference evidence="2" key="1">
    <citation type="submission" date="2019-04" db="EMBL/GenBank/DDBJ databases">
        <authorList>
            <consortium name="Science for Life Laboratories"/>
        </authorList>
    </citation>
    <scope>NUCLEOTIDE SEQUENCE</scope>
    <source>
        <strain evidence="2">MBLW1</strain>
    </source>
</reference>
<feature type="domain" description="DUF1980" evidence="1">
    <location>
        <begin position="43"/>
        <end position="131"/>
    </location>
</feature>
<dbReference type="EMBL" id="LR593887">
    <property type="protein sequence ID" value="VTS03454.1"/>
    <property type="molecule type" value="Genomic_DNA"/>
</dbReference>
<dbReference type="InterPro" id="IPR048447">
    <property type="entry name" value="DUF1980_C"/>
</dbReference>
<evidence type="ECO:0000313" key="2">
    <source>
        <dbReference type="EMBL" id="VIP03122.1"/>
    </source>
</evidence>
<organism evidence="2">
    <name type="scientific">Tuwongella immobilis</name>
    <dbReference type="NCBI Taxonomy" id="692036"/>
    <lineage>
        <taxon>Bacteria</taxon>
        <taxon>Pseudomonadati</taxon>
        <taxon>Planctomycetota</taxon>
        <taxon>Planctomycetia</taxon>
        <taxon>Gemmatales</taxon>
        <taxon>Gemmataceae</taxon>
        <taxon>Tuwongella</taxon>
    </lineage>
</organism>
<sequence length="141" mass="16010">MLGRALGDQNQTLESGGAVVKKEGQILRFNELASAALQRKSREYFQGQTAKLRGMFWPLDGDKEFTLFRLKMTCCAADSIPLKVRIISPEPLSFRTRDWVEIEGTIEFRKVAGKEEWIPVIQLESADKVKSTSPDNNEYEI</sequence>
<accession>A0A6C2YQG0</accession>
<proteinExistence type="predicted"/>
<dbReference type="AlphaFoldDB" id="A0A6C2YQG0"/>
<dbReference type="Pfam" id="PF21537">
    <property type="entry name" value="DUF1980_C"/>
    <property type="match status" value="1"/>
</dbReference>
<keyword evidence="3" id="KW-1185">Reference proteome</keyword>
<gene>
    <name evidence="2" type="ORF">GMBLW1_08380</name>
</gene>
<evidence type="ECO:0000259" key="1">
    <source>
        <dbReference type="Pfam" id="PF21537"/>
    </source>
</evidence>
<dbReference type="EMBL" id="LR586016">
    <property type="protein sequence ID" value="VIP03122.1"/>
    <property type="molecule type" value="Genomic_DNA"/>
</dbReference>
<dbReference type="Proteomes" id="UP000464378">
    <property type="component" value="Chromosome"/>
</dbReference>